<dbReference type="NCBIfam" id="TIGR01901">
    <property type="entry name" value="adhes_NPXG"/>
    <property type="match status" value="1"/>
</dbReference>
<dbReference type="InterPro" id="IPR011050">
    <property type="entry name" value="Pectin_lyase_fold/virulence"/>
</dbReference>
<dbReference type="RefSeq" id="WP_015185816.1">
    <property type="nucleotide sequence ID" value="NC_019738.1"/>
</dbReference>
<feature type="domain" description="Filamentous haemagglutinin FhaB/tRNA nuclease CdiA-like TPS" evidence="2">
    <location>
        <begin position="34"/>
        <end position="147"/>
    </location>
</feature>
<keyword evidence="1" id="KW-0732">Signal</keyword>
<feature type="signal peptide" evidence="1">
    <location>
        <begin position="1"/>
        <end position="27"/>
    </location>
</feature>
<name>K9WQ68_9CYAN</name>
<dbReference type="Pfam" id="PF05860">
    <property type="entry name" value="TPS"/>
    <property type="match status" value="1"/>
</dbReference>
<dbReference type="KEGG" id="mic:Mic7113_6091"/>
<dbReference type="Gene3D" id="2.160.20.10">
    <property type="entry name" value="Single-stranded right-handed beta-helix, Pectin lyase-like"/>
    <property type="match status" value="2"/>
</dbReference>
<proteinExistence type="predicted"/>
<dbReference type="SMART" id="SM00912">
    <property type="entry name" value="Haemagg_act"/>
    <property type="match status" value="1"/>
</dbReference>
<gene>
    <name evidence="3" type="ORF">Mic7113_6091</name>
</gene>
<dbReference type="STRING" id="1173027.Mic7113_6091"/>
<keyword evidence="4" id="KW-1185">Reference proteome</keyword>
<evidence type="ECO:0000313" key="3">
    <source>
        <dbReference type="EMBL" id="AFZ21687.1"/>
    </source>
</evidence>
<dbReference type="eggNOG" id="COG3210">
    <property type="taxonomic scope" value="Bacteria"/>
</dbReference>
<dbReference type="InterPro" id="IPR008638">
    <property type="entry name" value="FhaB/CdiA-like_TPS"/>
</dbReference>
<dbReference type="HOGENOM" id="CLU_001325_0_0_3"/>
<protein>
    <submittedName>
        <fullName evidence="3">Filamentous hemagglutinin family N-terminal domain protein</fullName>
    </submittedName>
</protein>
<dbReference type="AlphaFoldDB" id="K9WQ68"/>
<dbReference type="PATRIC" id="fig|1173027.3.peg.6741"/>
<accession>K9WQ68</accession>
<organism evidence="3 4">
    <name type="scientific">Allocoleopsis franciscana PCC 7113</name>
    <dbReference type="NCBI Taxonomy" id="1173027"/>
    <lineage>
        <taxon>Bacteria</taxon>
        <taxon>Bacillati</taxon>
        <taxon>Cyanobacteriota</taxon>
        <taxon>Cyanophyceae</taxon>
        <taxon>Coleofasciculales</taxon>
        <taxon>Coleofasciculaceae</taxon>
        <taxon>Allocoleopsis</taxon>
        <taxon>Allocoleopsis franciscana</taxon>
    </lineage>
</organism>
<evidence type="ECO:0000256" key="1">
    <source>
        <dbReference type="SAM" id="SignalP"/>
    </source>
</evidence>
<dbReference type="InterPro" id="IPR012334">
    <property type="entry name" value="Pectin_lyas_fold"/>
</dbReference>
<dbReference type="Proteomes" id="UP000010471">
    <property type="component" value="Chromosome"/>
</dbReference>
<sequence length="774" mass="79495">MKQDIRLLGLSSSICFYCLTATAPTQAQSNQPVQLDGSTSTSSIRGDCSISCTITGQHIGGNNLFHSFKEFNIDPGATVIFDTPAGVTRILSRVTGNDYSHIQGTLQVLGSADLFLLNPHGIIFGSNAQLNINGSFVASTASSLIFNDGSLFSATDTTPPLLTVSVPVGLQFGATPGSITHQSGDLQVKTGQTLALVGGDVNLLGGNLRAPGGRIELGSVAANSLVSLTPNPSTRGWVLGYESVQKFKNIQLSQGAVVSTTNIVSGDIQLYGRQITIADGSQVGGFTIQGTSATKGGTLVIHADDSLEVKGTALNDPTKASALFTGTFGAGQAGDISIKAKQLFVDSGGTVIASTFKNGQGGNITLDIEQSVNVIGSDSKIITQAEPGSTGGAGGQLQITTEKLMIRDGGQIATSTFGSGNGGTLLVDASEVEVSGRSQDGHLPSGLFAQSLNDQTRGNGGNLIINTNRLVVEGGANISVASRRGSQGNAGRLEVNASKVEVIGTGLDQDGNIVPSSLLASTASGQGGNITINLSNYLLLSNGSQISTSAEREGNGGQIRINQGFVVAAPTNSNSDIIANAINGRAGGIIINSESVLGLIVWTPEKIAKEFATDSNQFQPRNQPSNDITAFSQNPALSGTITITTPKVDPSQGLTQLPEEPVDATQQISQACSGDQKDVVGENKFVITGRGGLPSSPADLFSTDQVLTDLGTPVAPTAIRTRGRTITPPAPSPALLVEAQGWFIDGNGVVHLVAQGSNATPQSHWQPPVQCPSS</sequence>
<dbReference type="SUPFAM" id="SSF51126">
    <property type="entry name" value="Pectin lyase-like"/>
    <property type="match status" value="2"/>
</dbReference>
<dbReference type="EMBL" id="CP003630">
    <property type="protein sequence ID" value="AFZ21687.1"/>
    <property type="molecule type" value="Genomic_DNA"/>
</dbReference>
<evidence type="ECO:0000259" key="2">
    <source>
        <dbReference type="SMART" id="SM00912"/>
    </source>
</evidence>
<dbReference type="OrthoDB" id="502085at2"/>
<feature type="chain" id="PRO_5003938206" evidence="1">
    <location>
        <begin position="28"/>
        <end position="774"/>
    </location>
</feature>
<reference evidence="3 4" key="1">
    <citation type="submission" date="2012-06" db="EMBL/GenBank/DDBJ databases">
        <title>Finished chromosome of genome of Microcoleus sp. PCC 7113.</title>
        <authorList>
            <consortium name="US DOE Joint Genome Institute"/>
            <person name="Gugger M."/>
            <person name="Coursin T."/>
            <person name="Rippka R."/>
            <person name="Tandeau De Marsac N."/>
            <person name="Huntemann M."/>
            <person name="Wei C.-L."/>
            <person name="Han J."/>
            <person name="Detter J.C."/>
            <person name="Han C."/>
            <person name="Tapia R."/>
            <person name="Chen A."/>
            <person name="Kyrpides N."/>
            <person name="Mavromatis K."/>
            <person name="Markowitz V."/>
            <person name="Szeto E."/>
            <person name="Ivanova N."/>
            <person name="Pagani I."/>
            <person name="Pati A."/>
            <person name="Goodwin L."/>
            <person name="Nordberg H.P."/>
            <person name="Cantor M.N."/>
            <person name="Hua S.X."/>
            <person name="Woyke T."/>
            <person name="Kerfeld C.A."/>
        </authorList>
    </citation>
    <scope>NUCLEOTIDE SEQUENCE [LARGE SCALE GENOMIC DNA]</scope>
    <source>
        <strain evidence="3 4">PCC 7113</strain>
    </source>
</reference>
<evidence type="ECO:0000313" key="4">
    <source>
        <dbReference type="Proteomes" id="UP000010471"/>
    </source>
</evidence>